<proteinExistence type="predicted"/>
<evidence type="ECO:0000313" key="4">
    <source>
        <dbReference type="EMBL" id="PWZ45938.1"/>
    </source>
</evidence>
<protein>
    <submittedName>
        <fullName evidence="4">Mitogen-activated protein kinase 9</fullName>
    </submittedName>
</protein>
<dbReference type="InterPro" id="IPR011009">
    <property type="entry name" value="Kinase-like_dom_sf"/>
</dbReference>
<evidence type="ECO:0000256" key="1">
    <source>
        <dbReference type="ARBA" id="ARBA00022741"/>
    </source>
</evidence>
<dbReference type="Proteomes" id="UP000251960">
    <property type="component" value="Chromosome 10"/>
</dbReference>
<organism evidence="4">
    <name type="scientific">Zea mays</name>
    <name type="common">Maize</name>
    <dbReference type="NCBI Taxonomy" id="4577"/>
    <lineage>
        <taxon>Eukaryota</taxon>
        <taxon>Viridiplantae</taxon>
        <taxon>Streptophyta</taxon>
        <taxon>Embryophyta</taxon>
        <taxon>Tracheophyta</taxon>
        <taxon>Spermatophyta</taxon>
        <taxon>Magnoliopsida</taxon>
        <taxon>Liliopsida</taxon>
        <taxon>Poales</taxon>
        <taxon>Poaceae</taxon>
        <taxon>PACMAD clade</taxon>
        <taxon>Panicoideae</taxon>
        <taxon>Andropogonodae</taxon>
        <taxon>Andropogoneae</taxon>
        <taxon>Tripsacinae</taxon>
        <taxon>Zea</taxon>
    </lineage>
</organism>
<keyword evidence="4" id="KW-0418">Kinase</keyword>
<dbReference type="AlphaFoldDB" id="A0A3L6GCB1"/>
<dbReference type="Gene3D" id="3.30.200.20">
    <property type="entry name" value="Phosphorylase Kinase, domain 1"/>
    <property type="match status" value="1"/>
</dbReference>
<dbReference type="InterPro" id="IPR050117">
    <property type="entry name" value="MAPK"/>
</dbReference>
<sequence length="374" mass="42579">MVCSSSTGTCRQSLLHDKEIMYHFLNFICVHNYKGMVPLFRFLTSLTGDSEGYNKWCLTQLFAKDITPDEKQGLDEALQRELQRESQLKGLMSLSFFVNQVRNEKARRYLSSMRKKDPVPFSQKFPSADPLALKLLEKLLAFDPKDRLTAEEALRDPYFKGLARVEREPSCQPIRKVEFDFEHKRMSKEEIRELIFQEILEYHPQLLSSYINGTERTTFLYPSAVDQFKKQFSHLEESGGNGPSVPTDRKHASLPRTTMVHSNPIPAKEQPLAVSSRVRPVSDDSCKNPWQKASGPGNVTRISLTPQGLQAQAAGSVRVNGPVTDSRYPPHQQIPQAYGYRQMPARLDSTNPSQAMGGYTLQSQEETLFEELPF</sequence>
<dbReference type="GO" id="GO:0016301">
    <property type="term" value="F:kinase activity"/>
    <property type="evidence" value="ECO:0007669"/>
    <property type="project" value="UniProtKB-KW"/>
</dbReference>
<keyword evidence="1" id="KW-0547">Nucleotide-binding</keyword>
<dbReference type="ExpressionAtlas" id="A0A3L6GCB1">
    <property type="expression patterns" value="baseline and differential"/>
</dbReference>
<keyword evidence="4" id="KW-0808">Transferase</keyword>
<keyword evidence="2" id="KW-0067">ATP-binding</keyword>
<gene>
    <name evidence="4" type="primary">MPK9_3</name>
    <name evidence="4" type="ORF">Zm00014a_010075</name>
</gene>
<dbReference type="Gene3D" id="1.10.510.10">
    <property type="entry name" value="Transferase(Phosphotransferase) domain 1"/>
    <property type="match status" value="1"/>
</dbReference>
<dbReference type="SUPFAM" id="SSF56112">
    <property type="entry name" value="Protein kinase-like (PK-like)"/>
    <property type="match status" value="1"/>
</dbReference>
<evidence type="ECO:0000256" key="3">
    <source>
        <dbReference type="SAM" id="MobiDB-lite"/>
    </source>
</evidence>
<name>A0A3L6GCB1_MAIZE</name>
<evidence type="ECO:0000256" key="2">
    <source>
        <dbReference type="ARBA" id="ARBA00022840"/>
    </source>
</evidence>
<dbReference type="PANTHER" id="PTHR24055">
    <property type="entry name" value="MITOGEN-ACTIVATED PROTEIN KINASE"/>
    <property type="match status" value="1"/>
</dbReference>
<dbReference type="GO" id="GO:0005524">
    <property type="term" value="F:ATP binding"/>
    <property type="evidence" value="ECO:0007669"/>
    <property type="project" value="UniProtKB-KW"/>
</dbReference>
<accession>A0A3L6GCB1</accession>
<feature type="region of interest" description="Disordered" evidence="3">
    <location>
        <begin position="279"/>
        <end position="298"/>
    </location>
</feature>
<dbReference type="EMBL" id="NCVQ01000002">
    <property type="protein sequence ID" value="PWZ45938.1"/>
    <property type="molecule type" value="Genomic_DNA"/>
</dbReference>
<comment type="caution">
    <text evidence="4">The sequence shown here is derived from an EMBL/GenBank/DDBJ whole genome shotgun (WGS) entry which is preliminary data.</text>
</comment>
<reference evidence="4" key="1">
    <citation type="journal article" date="2018" name="Nat. Genet.">
        <title>Extensive intraspecific gene order and gene structural variations between Mo17 and other maize genomes.</title>
        <authorList>
            <person name="Sun S."/>
            <person name="Zhou Y."/>
            <person name="Chen J."/>
            <person name="Shi J."/>
            <person name="Zhao H."/>
            <person name="Zhao H."/>
            <person name="Song W."/>
            <person name="Zhang M."/>
            <person name="Cui Y."/>
            <person name="Dong X."/>
            <person name="Liu H."/>
            <person name="Ma X."/>
            <person name="Jiao Y."/>
            <person name="Wang B."/>
            <person name="Wei X."/>
            <person name="Stein J.C."/>
            <person name="Glaubitz J.C."/>
            <person name="Lu F."/>
            <person name="Yu G."/>
            <person name="Liang C."/>
            <person name="Fengler K."/>
            <person name="Li B."/>
            <person name="Rafalski A."/>
            <person name="Schnable P.S."/>
            <person name="Ware D.H."/>
            <person name="Buckler E.S."/>
            <person name="Lai J."/>
        </authorList>
    </citation>
    <scope>NUCLEOTIDE SEQUENCE [LARGE SCALE GENOMIC DNA]</scope>
    <source>
        <tissue evidence="4">Seedling</tissue>
    </source>
</reference>